<gene>
    <name evidence="11" type="ORF">J2S23_002097</name>
</gene>
<dbReference type="PRINTS" id="PR01780">
    <property type="entry name" value="LANTIREGPROT"/>
</dbReference>
<dbReference type="SMART" id="SM00388">
    <property type="entry name" value="HisKA"/>
    <property type="match status" value="1"/>
</dbReference>
<dbReference type="InterPro" id="IPR003594">
    <property type="entry name" value="HATPase_dom"/>
</dbReference>
<evidence type="ECO:0000313" key="11">
    <source>
        <dbReference type="EMBL" id="MDQ0223520.1"/>
    </source>
</evidence>
<dbReference type="InterPro" id="IPR005467">
    <property type="entry name" value="His_kinase_dom"/>
</dbReference>
<protein>
    <recommendedName>
        <fullName evidence="3">histidine kinase</fullName>
        <ecNumber evidence="3">2.7.13.3</ecNumber>
    </recommendedName>
</protein>
<dbReference type="GO" id="GO:0004673">
    <property type="term" value="F:protein histidine kinase activity"/>
    <property type="evidence" value="ECO:0007669"/>
    <property type="project" value="UniProtKB-EC"/>
</dbReference>
<dbReference type="SUPFAM" id="SSF55874">
    <property type="entry name" value="ATPase domain of HSP90 chaperone/DNA topoisomerase II/histidine kinase"/>
    <property type="match status" value="1"/>
</dbReference>
<dbReference type="Pfam" id="PF00512">
    <property type="entry name" value="HisKA"/>
    <property type="match status" value="1"/>
</dbReference>
<reference evidence="11 12" key="1">
    <citation type="submission" date="2023-07" db="EMBL/GenBank/DDBJ databases">
        <title>Genomic Encyclopedia of Type Strains, Phase IV (KMG-IV): sequencing the most valuable type-strain genomes for metagenomic binning, comparative biology and taxonomic classification.</title>
        <authorList>
            <person name="Goeker M."/>
        </authorList>
    </citation>
    <scope>NUCLEOTIDE SEQUENCE [LARGE SCALE GENOMIC DNA]</scope>
    <source>
        <strain evidence="11 12">DSM 105143</strain>
    </source>
</reference>
<keyword evidence="8" id="KW-0812">Transmembrane</keyword>
<feature type="domain" description="HAMP" evidence="10">
    <location>
        <begin position="169"/>
        <end position="221"/>
    </location>
</feature>
<dbReference type="SMART" id="SM00387">
    <property type="entry name" value="HATPase_c"/>
    <property type="match status" value="1"/>
</dbReference>
<keyword evidence="7" id="KW-0902">Two-component regulatory system</keyword>
<dbReference type="SUPFAM" id="SSF47384">
    <property type="entry name" value="Homodimeric domain of signal transducing histidine kinase"/>
    <property type="match status" value="1"/>
</dbReference>
<keyword evidence="6 11" id="KW-0418">Kinase</keyword>
<dbReference type="Gene3D" id="1.10.287.130">
    <property type="match status" value="1"/>
</dbReference>
<proteinExistence type="predicted"/>
<organism evidence="11 12">
    <name type="scientific">Streptococcus moroccensis</name>
    <dbReference type="NCBI Taxonomy" id="1451356"/>
    <lineage>
        <taxon>Bacteria</taxon>
        <taxon>Bacillati</taxon>
        <taxon>Bacillota</taxon>
        <taxon>Bacilli</taxon>
        <taxon>Lactobacillales</taxon>
        <taxon>Streptococcaceae</taxon>
        <taxon>Streptococcus</taxon>
    </lineage>
</organism>
<accession>A0ABT9YWS7</accession>
<dbReference type="Gene3D" id="6.10.340.10">
    <property type="match status" value="1"/>
</dbReference>
<dbReference type="Proteomes" id="UP001223079">
    <property type="component" value="Unassembled WGS sequence"/>
</dbReference>
<dbReference type="InterPro" id="IPR036097">
    <property type="entry name" value="HisK_dim/P_sf"/>
</dbReference>
<feature type="domain" description="Histidine kinase" evidence="9">
    <location>
        <begin position="243"/>
        <end position="454"/>
    </location>
</feature>
<evidence type="ECO:0000259" key="9">
    <source>
        <dbReference type="PROSITE" id="PS50109"/>
    </source>
</evidence>
<dbReference type="InterPro" id="IPR036890">
    <property type="entry name" value="HATPase_C_sf"/>
</dbReference>
<dbReference type="PROSITE" id="PS50109">
    <property type="entry name" value="HIS_KIN"/>
    <property type="match status" value="1"/>
</dbReference>
<dbReference type="EMBL" id="JAUSTM010000033">
    <property type="protein sequence ID" value="MDQ0223520.1"/>
    <property type="molecule type" value="Genomic_DNA"/>
</dbReference>
<keyword evidence="8" id="KW-0472">Membrane</keyword>
<keyword evidence="5 11" id="KW-0808">Transferase</keyword>
<dbReference type="CDD" id="cd06225">
    <property type="entry name" value="HAMP"/>
    <property type="match status" value="1"/>
</dbReference>
<comment type="caution">
    <text evidence="11">The sequence shown here is derived from an EMBL/GenBank/DDBJ whole genome shotgun (WGS) entry which is preliminary data.</text>
</comment>
<dbReference type="PROSITE" id="PS50885">
    <property type="entry name" value="HAMP"/>
    <property type="match status" value="1"/>
</dbReference>
<feature type="transmembrane region" description="Helical" evidence="8">
    <location>
        <begin position="148"/>
        <end position="167"/>
    </location>
</feature>
<evidence type="ECO:0000256" key="8">
    <source>
        <dbReference type="SAM" id="Phobius"/>
    </source>
</evidence>
<comment type="subcellular location">
    <subcellularLocation>
        <location evidence="2">Membrane</location>
    </subcellularLocation>
</comment>
<dbReference type="EC" id="2.7.13.3" evidence="3"/>
<dbReference type="RefSeq" id="WP_307122661.1">
    <property type="nucleotide sequence ID" value="NZ_JAUSTM010000033.1"/>
</dbReference>
<dbReference type="PANTHER" id="PTHR45453:SF3">
    <property type="entry name" value="HISTIDINE KINASE"/>
    <property type="match status" value="1"/>
</dbReference>
<sequence length="454" mass="51689">MGIVRKNFLIVSGLITSTVLFLLLILHLALPITLNHIQKQSLKNQYTTVLQSLTSLSEAEMVEKLEQLDGSMPDLLFRLIDEEGKDIYPTLSEAELSQQSRDYLARGNYDEIGAWAEFITTREGKEFILQAEYGFYSLSDYSQVFVTYYPIILLAIVIIASSVAYVYSHLANRRIKRISTVTRQMLSLSPDVTIEPLGKDEIARLGQDINSLYQQLVSSIDELKQENERAIQKEKEKATFLQITAHELKTPIASLSGLVEGMIYNVGDFQNHDKYLRQCRNILTEQTQLVQSILETAKIDYIPTDHYQEVSLNNLLVDILEDCHHFAKAHAITLRFESSHDVSIYGNPLALTKAFKNLVDNAIRYSKPDTTVTIQLTQASLTIENFPKHMPSSYDFDHLFEPFYRPDYSRSKEVGGSGIGLYFVKQLFDNHQLPFSFSAKNDNSVSFQILLKSD</sequence>
<evidence type="ECO:0000313" key="12">
    <source>
        <dbReference type="Proteomes" id="UP001223079"/>
    </source>
</evidence>
<dbReference type="InterPro" id="IPR050351">
    <property type="entry name" value="BphY/WalK/GraS-like"/>
</dbReference>
<evidence type="ECO:0000256" key="7">
    <source>
        <dbReference type="ARBA" id="ARBA00023012"/>
    </source>
</evidence>
<name>A0ABT9YWS7_9STRE</name>
<dbReference type="InterPro" id="IPR008358">
    <property type="entry name" value="Sig_transdc_His_kin/Pase_MprB"/>
</dbReference>
<dbReference type="SMART" id="SM00304">
    <property type="entry name" value="HAMP"/>
    <property type="match status" value="1"/>
</dbReference>
<evidence type="ECO:0000256" key="1">
    <source>
        <dbReference type="ARBA" id="ARBA00000085"/>
    </source>
</evidence>
<dbReference type="Pfam" id="PF02518">
    <property type="entry name" value="HATPase_c"/>
    <property type="match status" value="1"/>
</dbReference>
<dbReference type="CDD" id="cd00082">
    <property type="entry name" value="HisKA"/>
    <property type="match status" value="1"/>
</dbReference>
<dbReference type="PANTHER" id="PTHR45453">
    <property type="entry name" value="PHOSPHATE REGULON SENSOR PROTEIN PHOR"/>
    <property type="match status" value="1"/>
</dbReference>
<evidence type="ECO:0000256" key="4">
    <source>
        <dbReference type="ARBA" id="ARBA00022553"/>
    </source>
</evidence>
<keyword evidence="4" id="KW-0597">Phosphoprotein</keyword>
<dbReference type="InterPro" id="IPR003660">
    <property type="entry name" value="HAMP_dom"/>
</dbReference>
<evidence type="ECO:0000256" key="5">
    <source>
        <dbReference type="ARBA" id="ARBA00022679"/>
    </source>
</evidence>
<evidence type="ECO:0000256" key="3">
    <source>
        <dbReference type="ARBA" id="ARBA00012438"/>
    </source>
</evidence>
<dbReference type="InterPro" id="IPR003661">
    <property type="entry name" value="HisK_dim/P_dom"/>
</dbReference>
<keyword evidence="8" id="KW-1133">Transmembrane helix</keyword>
<dbReference type="Gene3D" id="3.30.565.10">
    <property type="entry name" value="Histidine kinase-like ATPase, C-terminal domain"/>
    <property type="match status" value="1"/>
</dbReference>
<comment type="catalytic activity">
    <reaction evidence="1">
        <text>ATP + protein L-histidine = ADP + protein N-phospho-L-histidine.</text>
        <dbReference type="EC" id="2.7.13.3"/>
    </reaction>
</comment>
<evidence type="ECO:0000256" key="6">
    <source>
        <dbReference type="ARBA" id="ARBA00022777"/>
    </source>
</evidence>
<evidence type="ECO:0000256" key="2">
    <source>
        <dbReference type="ARBA" id="ARBA00004370"/>
    </source>
</evidence>
<evidence type="ECO:0000259" key="10">
    <source>
        <dbReference type="PROSITE" id="PS50885"/>
    </source>
</evidence>
<keyword evidence="12" id="KW-1185">Reference proteome</keyword>